<dbReference type="AlphaFoldDB" id="A0A2W5FE94"/>
<evidence type="ECO:0000313" key="2">
    <source>
        <dbReference type="Proteomes" id="UP000249769"/>
    </source>
</evidence>
<dbReference type="Pfam" id="PF06074">
    <property type="entry name" value="Portal_Mu"/>
    <property type="match status" value="1"/>
</dbReference>
<name>A0A2W5FE94_9HYPH</name>
<accession>A0A2W5FE94</accession>
<dbReference type="Proteomes" id="UP000249769">
    <property type="component" value="Unassembled WGS sequence"/>
</dbReference>
<dbReference type="InterPro" id="IPR009279">
    <property type="entry name" value="Portal_Mu"/>
</dbReference>
<reference evidence="1 2" key="1">
    <citation type="submission" date="2017-08" db="EMBL/GenBank/DDBJ databases">
        <title>Infants hospitalized years apart are colonized by the same room-sourced microbial strains.</title>
        <authorList>
            <person name="Brooks B."/>
            <person name="Olm M.R."/>
            <person name="Firek B.A."/>
            <person name="Baker R."/>
            <person name="Thomas B.C."/>
            <person name="Morowitz M.J."/>
            <person name="Banfield J.F."/>
        </authorList>
    </citation>
    <scope>NUCLEOTIDE SEQUENCE [LARGE SCALE GENOMIC DNA]</scope>
    <source>
        <strain evidence="1">S2_009_000_R2_73</strain>
    </source>
</reference>
<evidence type="ECO:0000313" key="1">
    <source>
        <dbReference type="EMBL" id="PZP54345.1"/>
    </source>
</evidence>
<dbReference type="EMBL" id="QFOL01000001">
    <property type="protein sequence ID" value="PZP54345.1"/>
    <property type="molecule type" value="Genomic_DNA"/>
</dbReference>
<evidence type="ECO:0008006" key="3">
    <source>
        <dbReference type="Google" id="ProtNLM"/>
    </source>
</evidence>
<protein>
    <recommendedName>
        <fullName evidence="3">DUF935 domain-containing protein</fullName>
    </recommendedName>
</protein>
<organism evidence="1 2">
    <name type="scientific">Agrobacterium fabrum</name>
    <dbReference type="NCBI Taxonomy" id="1176649"/>
    <lineage>
        <taxon>Bacteria</taxon>
        <taxon>Pseudomonadati</taxon>
        <taxon>Pseudomonadota</taxon>
        <taxon>Alphaproteobacteria</taxon>
        <taxon>Hyphomicrobiales</taxon>
        <taxon>Rhizobiaceae</taxon>
        <taxon>Rhizobium/Agrobacterium group</taxon>
        <taxon>Agrobacterium</taxon>
        <taxon>Agrobacterium tumefaciens complex</taxon>
    </lineage>
</organism>
<sequence length="499" mass="55262">MATPITQEIATVASDPYVPHFQNVMQPTDEVLASRGGVAGLKVYDEIRRDPHAFAILQKRKLEVVSREWKVQPPDNPSRLEKKAAAEVEKQLKAIDFDKLTKGLLGAVLKGFAVGEVMWDNVDGVWTIKLVRVKKQRRFRMTTEGALRVLTRSNVVDGEPVPDRKFIVHRHSIDDDDDDPYGVGIGSVLYWPAWFKRQVLGHWLRGVEKHASPTVHATYTGSFDEKRQAMLETALRKMANDTGIVTPEGVTMELLEAKSGGGGALQEALSRYLDELMSEAVLGETLSTNSGERGARSLGEIHNEVRIAIAKADSDLLSATIKNTIVRWIVELNYPGARLPDVWRDFSEAEDLDKKVERDKKLHDMGYEPADIDYVNETYGGEWVKKQKPAPITDDGKPQPTTLASVTAGLEFAENPHTVSARGREVVEDLSSQLETVAQPAIDAMVEQVRTEFTEAKDYDDLILRLARLSSELGVEDLASALEQGSLLAELEGVDSVNG</sequence>
<gene>
    <name evidence="1" type="ORF">DI595_00150</name>
</gene>
<comment type="caution">
    <text evidence="1">The sequence shown here is derived from an EMBL/GenBank/DDBJ whole genome shotgun (WGS) entry which is preliminary data.</text>
</comment>
<proteinExistence type="predicted"/>